<reference evidence="3" key="2">
    <citation type="journal article" date="2024" name="Plant">
        <title>Genomic evolution and insights into agronomic trait innovations of Sesamum species.</title>
        <authorList>
            <person name="Miao H."/>
            <person name="Wang L."/>
            <person name="Qu L."/>
            <person name="Liu H."/>
            <person name="Sun Y."/>
            <person name="Le M."/>
            <person name="Wang Q."/>
            <person name="Wei S."/>
            <person name="Zheng Y."/>
            <person name="Lin W."/>
            <person name="Duan Y."/>
            <person name="Cao H."/>
            <person name="Xiong S."/>
            <person name="Wang X."/>
            <person name="Wei L."/>
            <person name="Li C."/>
            <person name="Ma Q."/>
            <person name="Ju M."/>
            <person name="Zhao R."/>
            <person name="Li G."/>
            <person name="Mu C."/>
            <person name="Tian Q."/>
            <person name="Mei H."/>
            <person name="Zhang T."/>
            <person name="Gao T."/>
            <person name="Zhang H."/>
        </authorList>
    </citation>
    <scope>NUCLEOTIDE SEQUENCE</scope>
    <source>
        <strain evidence="3">G02</strain>
    </source>
</reference>
<organism evidence="3">
    <name type="scientific">Sesamum radiatum</name>
    <name type="common">Black benniseed</name>
    <dbReference type="NCBI Taxonomy" id="300843"/>
    <lineage>
        <taxon>Eukaryota</taxon>
        <taxon>Viridiplantae</taxon>
        <taxon>Streptophyta</taxon>
        <taxon>Embryophyta</taxon>
        <taxon>Tracheophyta</taxon>
        <taxon>Spermatophyta</taxon>
        <taxon>Magnoliopsida</taxon>
        <taxon>eudicotyledons</taxon>
        <taxon>Gunneridae</taxon>
        <taxon>Pentapetalae</taxon>
        <taxon>asterids</taxon>
        <taxon>lamiids</taxon>
        <taxon>Lamiales</taxon>
        <taxon>Pedaliaceae</taxon>
        <taxon>Sesamum</taxon>
    </lineage>
</organism>
<dbReference type="InterPro" id="IPR001087">
    <property type="entry name" value="GDSL"/>
</dbReference>
<evidence type="ECO:0000256" key="2">
    <source>
        <dbReference type="ARBA" id="ARBA00023180"/>
    </source>
</evidence>
<dbReference type="Gene3D" id="3.40.50.1110">
    <property type="entry name" value="SGNH hydrolase"/>
    <property type="match status" value="1"/>
</dbReference>
<protein>
    <submittedName>
        <fullName evidence="3">GDSL esterase/lipase</fullName>
    </submittedName>
</protein>
<gene>
    <name evidence="3" type="ORF">Sradi_2192900</name>
</gene>
<proteinExistence type="inferred from homology"/>
<accession>A0AAW2T0N4</accession>
<dbReference type="EMBL" id="JACGWJ010000009">
    <property type="protein sequence ID" value="KAL0398496.1"/>
    <property type="molecule type" value="Genomic_DNA"/>
</dbReference>
<dbReference type="PANTHER" id="PTHR22835">
    <property type="entry name" value="ZINC FINGER FYVE DOMAIN CONTAINING PROTEIN"/>
    <property type="match status" value="1"/>
</dbReference>
<dbReference type="Pfam" id="PF00657">
    <property type="entry name" value="Lipase_GDSL"/>
    <property type="match status" value="1"/>
</dbReference>
<dbReference type="PANTHER" id="PTHR22835:SF683">
    <property type="entry name" value="OS05G0506800 PROTEIN"/>
    <property type="match status" value="1"/>
</dbReference>
<dbReference type="InterPro" id="IPR036514">
    <property type="entry name" value="SGNH_hydro_sf"/>
</dbReference>
<evidence type="ECO:0000313" key="3">
    <source>
        <dbReference type="EMBL" id="KAL0398496.1"/>
    </source>
</evidence>
<reference evidence="3" key="1">
    <citation type="submission" date="2020-06" db="EMBL/GenBank/DDBJ databases">
        <authorList>
            <person name="Li T."/>
            <person name="Hu X."/>
            <person name="Zhang T."/>
            <person name="Song X."/>
            <person name="Zhang H."/>
            <person name="Dai N."/>
            <person name="Sheng W."/>
            <person name="Hou X."/>
            <person name="Wei L."/>
        </authorList>
    </citation>
    <scope>NUCLEOTIDE SEQUENCE</scope>
    <source>
        <strain evidence="3">G02</strain>
        <tissue evidence="3">Leaf</tissue>
    </source>
</reference>
<comment type="caution">
    <text evidence="3">The sequence shown here is derived from an EMBL/GenBank/DDBJ whole genome shotgun (WGS) entry which is preliminary data.</text>
</comment>
<sequence length="221" mass="24985">MGEIGGNDYNYPLMQGNIDREVIQSFVPTVVNYIGSIIEELIKLGAKTMLVPGDLALGCLPLYLTQYRTSSTEKDYDPKTGCLNWLNELSMYHNELLQKELNRIRKLHPRISIIYGDYYNATIRFYLGPDKFGFTKETVLRACCGGGGPYNYNPLTTCGNGQPTTNCCENPSLFASWDGVHFTEAAYRWVAQAFIQGPYTHPRIRTLCPSIARRAAGYYEY</sequence>
<dbReference type="GO" id="GO:0016788">
    <property type="term" value="F:hydrolase activity, acting on ester bonds"/>
    <property type="evidence" value="ECO:0007669"/>
    <property type="project" value="InterPro"/>
</dbReference>
<keyword evidence="2" id="KW-0325">Glycoprotein</keyword>
<dbReference type="AlphaFoldDB" id="A0AAW2T0N4"/>
<dbReference type="SUPFAM" id="SSF52266">
    <property type="entry name" value="SGNH hydrolase"/>
    <property type="match status" value="1"/>
</dbReference>
<evidence type="ECO:0000256" key="1">
    <source>
        <dbReference type="ARBA" id="ARBA00008668"/>
    </source>
</evidence>
<comment type="similarity">
    <text evidence="1">Belongs to the 'GDSL' lipolytic enzyme family.</text>
</comment>
<name>A0AAW2T0N4_SESRA</name>